<keyword evidence="7" id="KW-0449">Lipoprotein</keyword>
<evidence type="ECO:0000256" key="6">
    <source>
        <dbReference type="ARBA" id="ARBA00023139"/>
    </source>
</evidence>
<feature type="transmembrane region" description="Helical" evidence="10">
    <location>
        <begin position="185"/>
        <end position="211"/>
    </location>
</feature>
<keyword evidence="2 10" id="KW-0808">Transferase</keyword>
<comment type="domain">
    <text evidence="10">The DHHC domain is required for palmitoyltransferase activity.</text>
</comment>
<dbReference type="STRING" id="90262.A0A1X2HLU6"/>
<dbReference type="EC" id="2.3.1.225" evidence="10"/>
<dbReference type="AlphaFoldDB" id="A0A1X2HLU6"/>
<comment type="similarity">
    <text evidence="10">Belongs to the DHHC palmitoyltransferase family.</text>
</comment>
<feature type="transmembrane region" description="Helical" evidence="10">
    <location>
        <begin position="12"/>
        <end position="32"/>
    </location>
</feature>
<evidence type="ECO:0000256" key="7">
    <source>
        <dbReference type="ARBA" id="ARBA00023288"/>
    </source>
</evidence>
<keyword evidence="4 10" id="KW-1133">Transmembrane helix</keyword>
<reference evidence="12 13" key="1">
    <citation type="submission" date="2016-07" db="EMBL/GenBank/DDBJ databases">
        <title>Pervasive Adenine N6-methylation of Active Genes in Fungi.</title>
        <authorList>
            <consortium name="DOE Joint Genome Institute"/>
            <person name="Mondo S.J."/>
            <person name="Dannebaum R.O."/>
            <person name="Kuo R.C."/>
            <person name="Labutti K."/>
            <person name="Haridas S."/>
            <person name="Kuo A."/>
            <person name="Salamov A."/>
            <person name="Ahrendt S.R."/>
            <person name="Lipzen A."/>
            <person name="Sullivan W."/>
            <person name="Andreopoulos W.B."/>
            <person name="Clum A."/>
            <person name="Lindquist E."/>
            <person name="Daum C."/>
            <person name="Ramamoorthy G.K."/>
            <person name="Gryganskyi A."/>
            <person name="Culley D."/>
            <person name="Magnuson J.K."/>
            <person name="James T.Y."/>
            <person name="O'Malley M.A."/>
            <person name="Stajich J.E."/>
            <person name="Spatafora J.W."/>
            <person name="Visel A."/>
            <person name="Grigoriev I.V."/>
        </authorList>
    </citation>
    <scope>NUCLEOTIDE SEQUENCE [LARGE SCALE GENOMIC DNA]</scope>
    <source>
        <strain evidence="12 13">NRRL 1336</strain>
    </source>
</reference>
<feature type="transmembrane region" description="Helical" evidence="10">
    <location>
        <begin position="52"/>
        <end position="75"/>
    </location>
</feature>
<keyword evidence="5 10" id="KW-0472">Membrane</keyword>
<evidence type="ECO:0000256" key="8">
    <source>
        <dbReference type="ARBA" id="ARBA00023315"/>
    </source>
</evidence>
<feature type="domain" description="Palmitoyltransferase DHHC" evidence="11">
    <location>
        <begin position="140"/>
        <end position="258"/>
    </location>
</feature>
<keyword evidence="8 10" id="KW-0012">Acyltransferase</keyword>
<evidence type="ECO:0000256" key="9">
    <source>
        <dbReference type="ARBA" id="ARBA00048048"/>
    </source>
</evidence>
<dbReference type="Pfam" id="PF01529">
    <property type="entry name" value="DHHC"/>
    <property type="match status" value="1"/>
</dbReference>
<protein>
    <recommendedName>
        <fullName evidence="10">Palmitoyltransferase</fullName>
        <ecNumber evidence="10">2.3.1.225</ecNumber>
    </recommendedName>
</protein>
<accession>A0A1X2HLU6</accession>
<dbReference type="InterPro" id="IPR039859">
    <property type="entry name" value="PFA4/ZDH16/20/ERF2-like"/>
</dbReference>
<evidence type="ECO:0000313" key="12">
    <source>
        <dbReference type="EMBL" id="ORY99725.1"/>
    </source>
</evidence>
<evidence type="ECO:0000256" key="2">
    <source>
        <dbReference type="ARBA" id="ARBA00022679"/>
    </source>
</evidence>
<dbReference type="GO" id="GO:0019706">
    <property type="term" value="F:protein-cysteine S-palmitoyltransferase activity"/>
    <property type="evidence" value="ECO:0007669"/>
    <property type="project" value="UniProtKB-EC"/>
</dbReference>
<dbReference type="GO" id="GO:0016020">
    <property type="term" value="C:membrane"/>
    <property type="evidence" value="ECO:0007669"/>
    <property type="project" value="UniProtKB-SubCell"/>
</dbReference>
<dbReference type="PANTHER" id="PTHR12246">
    <property type="entry name" value="PALMITOYLTRANSFERASE ZDHHC16"/>
    <property type="match status" value="1"/>
</dbReference>
<keyword evidence="3 10" id="KW-0812">Transmembrane</keyword>
<evidence type="ECO:0000256" key="1">
    <source>
        <dbReference type="ARBA" id="ARBA00004141"/>
    </source>
</evidence>
<name>A0A1X2HLU6_9FUNG</name>
<comment type="caution">
    <text evidence="12">The sequence shown here is derived from an EMBL/GenBank/DDBJ whole genome shotgun (WGS) entry which is preliminary data.</text>
</comment>
<proteinExistence type="inferred from homology"/>
<comment type="subcellular location">
    <subcellularLocation>
        <location evidence="1">Membrane</location>
        <topology evidence="1">Multi-pass membrane protein</topology>
    </subcellularLocation>
</comment>
<dbReference type="PROSITE" id="PS50216">
    <property type="entry name" value="DHHC"/>
    <property type="match status" value="1"/>
</dbReference>
<dbReference type="EMBL" id="MCGE01000059">
    <property type="protein sequence ID" value="ORY99725.1"/>
    <property type="molecule type" value="Genomic_DNA"/>
</dbReference>
<sequence length="342" mass="39014">MANPPSPFVKAITGLILQFVVYGLLVYTWYIYVFRICVALLIQSEYPNIPAGAVLITFATIFVFMASICYTRIIYSDPGHPEQMPNLQAVESGTYQESQSLLPRYFYSPSLFDKTTMSNRPLQDAPMLPALSISEPNGMPRFCNICQCVKPDRTHHCSDCNLCVLKMDHHCPWINGCVGHRNYKFFFLFVSYTGLYGLWGLCSAIPLVVIAMRDHNVTLDPQWIVFLVIAFVFGMTVCGFSLAHGQYILVNRTTIESLSTRPDHVRVDFDTSGHNYEVVNTSLHDRFWNVGKMDNWKSVMGEHPIGWFLPVYYPVGEGKIFPFNDLSYHKILDQAKQQNDMI</sequence>
<evidence type="ECO:0000256" key="3">
    <source>
        <dbReference type="ARBA" id="ARBA00022692"/>
    </source>
</evidence>
<comment type="catalytic activity">
    <reaction evidence="9 10">
        <text>L-cysteinyl-[protein] + hexadecanoyl-CoA = S-hexadecanoyl-L-cysteinyl-[protein] + CoA</text>
        <dbReference type="Rhea" id="RHEA:36683"/>
        <dbReference type="Rhea" id="RHEA-COMP:10131"/>
        <dbReference type="Rhea" id="RHEA-COMP:11032"/>
        <dbReference type="ChEBI" id="CHEBI:29950"/>
        <dbReference type="ChEBI" id="CHEBI:57287"/>
        <dbReference type="ChEBI" id="CHEBI:57379"/>
        <dbReference type="ChEBI" id="CHEBI:74151"/>
        <dbReference type="EC" id="2.3.1.225"/>
    </reaction>
</comment>
<feature type="transmembrane region" description="Helical" evidence="10">
    <location>
        <begin position="223"/>
        <end position="243"/>
    </location>
</feature>
<dbReference type="Proteomes" id="UP000193560">
    <property type="component" value="Unassembled WGS sequence"/>
</dbReference>
<evidence type="ECO:0000256" key="5">
    <source>
        <dbReference type="ARBA" id="ARBA00023136"/>
    </source>
</evidence>
<evidence type="ECO:0000313" key="13">
    <source>
        <dbReference type="Proteomes" id="UP000193560"/>
    </source>
</evidence>
<evidence type="ECO:0000256" key="4">
    <source>
        <dbReference type="ARBA" id="ARBA00022989"/>
    </source>
</evidence>
<keyword evidence="6" id="KW-0564">Palmitate</keyword>
<dbReference type="OrthoDB" id="9909019at2759"/>
<evidence type="ECO:0000256" key="10">
    <source>
        <dbReference type="RuleBase" id="RU079119"/>
    </source>
</evidence>
<gene>
    <name evidence="12" type="ORF">BCR42DRAFT_362706</name>
</gene>
<organism evidence="12 13">
    <name type="scientific">Absidia repens</name>
    <dbReference type="NCBI Taxonomy" id="90262"/>
    <lineage>
        <taxon>Eukaryota</taxon>
        <taxon>Fungi</taxon>
        <taxon>Fungi incertae sedis</taxon>
        <taxon>Mucoromycota</taxon>
        <taxon>Mucoromycotina</taxon>
        <taxon>Mucoromycetes</taxon>
        <taxon>Mucorales</taxon>
        <taxon>Cunninghamellaceae</taxon>
        <taxon>Absidia</taxon>
    </lineage>
</organism>
<evidence type="ECO:0000259" key="11">
    <source>
        <dbReference type="Pfam" id="PF01529"/>
    </source>
</evidence>
<keyword evidence="13" id="KW-1185">Reference proteome</keyword>
<dbReference type="InterPro" id="IPR001594">
    <property type="entry name" value="Palmitoyltrfase_DHHC"/>
</dbReference>